<organism evidence="2 3">
    <name type="scientific">candidate division KD3-62 bacterium DG_56</name>
    <dbReference type="NCBI Taxonomy" id="1704032"/>
    <lineage>
        <taxon>Bacteria</taxon>
        <taxon>candidate division KD3-62</taxon>
    </lineage>
</organism>
<dbReference type="InterPro" id="IPR013022">
    <property type="entry name" value="Xyl_isomerase-like_TIM-brl"/>
</dbReference>
<dbReference type="PANTHER" id="PTHR12110">
    <property type="entry name" value="HYDROXYPYRUVATE ISOMERASE"/>
    <property type="match status" value="1"/>
</dbReference>
<sequence length="334" mass="38082">MQQRTVALEIGINGAFITRRWEEPENMMRLIRECGYRVHEFCGDVIDPFFMGDREFQHDMARKVAEAAERYGVTICDVYTGVATHRFHGLSHRHPAVRDRMKQWIVEMMDIALEMGAYRVGGHWDALSAEAMEDPAETRAAIERLYDTFRELGDIAGQKGLKAVYMEQMYIPSEVPWTIEQAREFLIEANRGRSGAPVYLTIDVGHQAGMHYGLSGPDLDYREWLRALAPFAEVIHLQQTTPDASAHWAFTEPYNSRGHIDVSEVIAAIEQAHREVASNPVAKHLAPVEHTWLIAEIIPGSTKNETDLLRELRESAEFLHRYVPEEGLRLSVGR</sequence>
<dbReference type="Proteomes" id="UP000052020">
    <property type="component" value="Unassembled WGS sequence"/>
</dbReference>
<dbReference type="Gene3D" id="3.20.20.150">
    <property type="entry name" value="Divalent-metal-dependent TIM barrel enzymes"/>
    <property type="match status" value="1"/>
</dbReference>
<comment type="caution">
    <text evidence="2">The sequence shown here is derived from an EMBL/GenBank/DDBJ whole genome shotgun (WGS) entry which is preliminary data.</text>
</comment>
<feature type="domain" description="Xylose isomerase-like TIM barrel" evidence="1">
    <location>
        <begin position="29"/>
        <end position="271"/>
    </location>
</feature>
<dbReference type="AlphaFoldDB" id="A0A0S7XNU9"/>
<gene>
    <name evidence="2" type="ORF">AMK68_02370</name>
</gene>
<dbReference type="EMBL" id="LIZY01000043">
    <property type="protein sequence ID" value="KPJ64090.1"/>
    <property type="molecule type" value="Genomic_DNA"/>
</dbReference>
<proteinExistence type="predicted"/>
<dbReference type="Pfam" id="PF01261">
    <property type="entry name" value="AP_endonuc_2"/>
    <property type="match status" value="1"/>
</dbReference>
<dbReference type="InterPro" id="IPR050312">
    <property type="entry name" value="IolE/XylAMocC-like"/>
</dbReference>
<dbReference type="InterPro" id="IPR036237">
    <property type="entry name" value="Xyl_isomerase-like_sf"/>
</dbReference>
<name>A0A0S7XNU9_9BACT</name>
<evidence type="ECO:0000259" key="1">
    <source>
        <dbReference type="Pfam" id="PF01261"/>
    </source>
</evidence>
<dbReference type="GO" id="GO:0004519">
    <property type="term" value="F:endonuclease activity"/>
    <property type="evidence" value="ECO:0007669"/>
    <property type="project" value="UniProtKB-KW"/>
</dbReference>
<keyword evidence="2" id="KW-0540">Nuclease</keyword>
<dbReference type="PANTHER" id="PTHR12110:SF53">
    <property type="entry name" value="BLR5974 PROTEIN"/>
    <property type="match status" value="1"/>
</dbReference>
<dbReference type="SUPFAM" id="SSF51658">
    <property type="entry name" value="Xylose isomerase-like"/>
    <property type="match status" value="1"/>
</dbReference>
<keyword evidence="2" id="KW-0378">Hydrolase</keyword>
<evidence type="ECO:0000313" key="2">
    <source>
        <dbReference type="EMBL" id="KPJ64090.1"/>
    </source>
</evidence>
<reference evidence="2 3" key="1">
    <citation type="journal article" date="2015" name="Microbiome">
        <title>Genomic resolution of linkages in carbon, nitrogen, and sulfur cycling among widespread estuary sediment bacteria.</title>
        <authorList>
            <person name="Baker B.J."/>
            <person name="Lazar C.S."/>
            <person name="Teske A.P."/>
            <person name="Dick G.J."/>
        </authorList>
    </citation>
    <scope>NUCLEOTIDE SEQUENCE [LARGE SCALE GENOMIC DNA]</scope>
    <source>
        <strain evidence="2">DG_56</strain>
    </source>
</reference>
<evidence type="ECO:0000313" key="3">
    <source>
        <dbReference type="Proteomes" id="UP000052020"/>
    </source>
</evidence>
<accession>A0A0S7XNU9</accession>
<protein>
    <submittedName>
        <fullName evidence="2">AP endonuclease</fullName>
    </submittedName>
</protein>
<keyword evidence="2" id="KW-0255">Endonuclease</keyword>